<accession>A0A409WLY3</accession>
<name>A0A409WLY3_PSICY</name>
<sequence>MVPLVSALILAFVPFISSAFVILRIFIPILPPHPLSELLNLALRDMTGSSFHCSFIHCRPNLDYPPTTRSHLRTRVISGSQALTSVPSQSLFGKLSMSRLLVYRASLLHSTQDPQFDYELR</sequence>
<keyword evidence="2" id="KW-1185">Reference proteome</keyword>
<dbReference type="InParanoid" id="A0A409WLY3"/>
<evidence type="ECO:0000313" key="2">
    <source>
        <dbReference type="Proteomes" id="UP000283269"/>
    </source>
</evidence>
<dbReference type="Proteomes" id="UP000283269">
    <property type="component" value="Unassembled WGS sequence"/>
</dbReference>
<evidence type="ECO:0000313" key="1">
    <source>
        <dbReference type="EMBL" id="PPQ79526.1"/>
    </source>
</evidence>
<gene>
    <name evidence="1" type="ORF">CVT25_003408</name>
</gene>
<protein>
    <submittedName>
        <fullName evidence="1">Uncharacterized protein</fullName>
    </submittedName>
</protein>
<proteinExistence type="predicted"/>
<reference evidence="1 2" key="1">
    <citation type="journal article" date="2018" name="Evol. Lett.">
        <title>Horizontal gene cluster transfer increased hallucinogenic mushroom diversity.</title>
        <authorList>
            <person name="Reynolds H.T."/>
            <person name="Vijayakumar V."/>
            <person name="Gluck-Thaler E."/>
            <person name="Korotkin H.B."/>
            <person name="Matheny P.B."/>
            <person name="Slot J.C."/>
        </authorList>
    </citation>
    <scope>NUCLEOTIDE SEQUENCE [LARGE SCALE GENOMIC DNA]</scope>
    <source>
        <strain evidence="1 2">2631</strain>
    </source>
</reference>
<dbReference type="AlphaFoldDB" id="A0A409WLY3"/>
<dbReference type="EMBL" id="NHYD01003373">
    <property type="protein sequence ID" value="PPQ79526.1"/>
    <property type="molecule type" value="Genomic_DNA"/>
</dbReference>
<comment type="caution">
    <text evidence="1">The sequence shown here is derived from an EMBL/GenBank/DDBJ whole genome shotgun (WGS) entry which is preliminary data.</text>
</comment>
<organism evidence="1 2">
    <name type="scientific">Psilocybe cyanescens</name>
    <dbReference type="NCBI Taxonomy" id="93625"/>
    <lineage>
        <taxon>Eukaryota</taxon>
        <taxon>Fungi</taxon>
        <taxon>Dikarya</taxon>
        <taxon>Basidiomycota</taxon>
        <taxon>Agaricomycotina</taxon>
        <taxon>Agaricomycetes</taxon>
        <taxon>Agaricomycetidae</taxon>
        <taxon>Agaricales</taxon>
        <taxon>Agaricineae</taxon>
        <taxon>Strophariaceae</taxon>
        <taxon>Psilocybe</taxon>
    </lineage>
</organism>